<dbReference type="InterPro" id="IPR000277">
    <property type="entry name" value="Cys/Met-Metab_PyrdxlP-dep_enz"/>
</dbReference>
<dbReference type="Pfam" id="PF01053">
    <property type="entry name" value="Cys_Met_Meta_PP"/>
    <property type="match status" value="2"/>
</dbReference>
<dbReference type="InterPro" id="IPR006235">
    <property type="entry name" value="OAc-hSer/O-AcSer_sulfhydrylase"/>
</dbReference>
<reference evidence="7" key="1">
    <citation type="journal article" date="2020" name="bioRxiv">
        <title>Genomic and phenotypic heterogeneity of clinical isolates of the human pathogens Aspergillus fumigatus, Aspergillus lentulus and Aspergillus fumigatiaffinis.</title>
        <authorList>
            <person name="dos Santos R.A.C."/>
            <person name="Steenwyk J.L."/>
            <person name="Rivero-Menendez O."/>
            <person name="Mead M.E."/>
            <person name="Silva L.P."/>
            <person name="Bastos R.W."/>
            <person name="Alastruey-Izquierdo A."/>
            <person name="Goldman G.H."/>
            <person name="Rokas A."/>
        </authorList>
    </citation>
    <scope>NUCLEOTIDE SEQUENCE</scope>
    <source>
        <strain evidence="7">CNM-CM6805</strain>
    </source>
</reference>
<keyword evidence="3" id="KW-0808">Transferase</keyword>
<keyword evidence="4 5" id="KW-0663">Pyridoxal phosphate</keyword>
<dbReference type="Proteomes" id="UP000653565">
    <property type="component" value="Unassembled WGS sequence"/>
</dbReference>
<dbReference type="AlphaFoldDB" id="A0A8H4M7Q5"/>
<dbReference type="EMBL" id="JAAAPX010000103">
    <property type="protein sequence ID" value="KAF4231466.1"/>
    <property type="molecule type" value="Genomic_DNA"/>
</dbReference>
<dbReference type="GO" id="GO:0019346">
    <property type="term" value="P:transsulfuration"/>
    <property type="evidence" value="ECO:0007669"/>
    <property type="project" value="InterPro"/>
</dbReference>
<dbReference type="InterPro" id="IPR015424">
    <property type="entry name" value="PyrdxlP-dep_Trfase"/>
</dbReference>
<dbReference type="InterPro" id="IPR015421">
    <property type="entry name" value="PyrdxlP-dep_Trfase_major"/>
</dbReference>
<accession>A0A8H4M7Q5</accession>
<feature type="modified residue" description="N6-(pyridoxal phosphate)lysine" evidence="5">
    <location>
        <position position="189"/>
    </location>
</feature>
<dbReference type="GO" id="GO:0005737">
    <property type="term" value="C:cytoplasm"/>
    <property type="evidence" value="ECO:0007669"/>
    <property type="project" value="TreeGrafter"/>
</dbReference>
<gene>
    <name evidence="7" type="ORF">CNMCM6805_000160</name>
</gene>
<dbReference type="PANTHER" id="PTHR43797:SF2">
    <property type="entry name" value="HOMOCYSTEINE_CYSTEINE SYNTHASE"/>
    <property type="match status" value="1"/>
</dbReference>
<evidence type="ECO:0000256" key="5">
    <source>
        <dbReference type="PIRSR" id="PIRSR001434-2"/>
    </source>
</evidence>
<reference evidence="7" key="2">
    <citation type="submission" date="2020-04" db="EMBL/GenBank/DDBJ databases">
        <authorList>
            <person name="Santos R.A.C."/>
            <person name="Steenwyk J.L."/>
            <person name="Rivero-Menendez O."/>
            <person name="Mead M.E."/>
            <person name="Silva L.P."/>
            <person name="Bastos R.W."/>
            <person name="Alastruey-Izquierdo A."/>
            <person name="Goldman G.H."/>
            <person name="Rokas A."/>
        </authorList>
    </citation>
    <scope>NUCLEOTIDE SEQUENCE</scope>
    <source>
        <strain evidence="7">CNM-CM6805</strain>
    </source>
</reference>
<dbReference type="GO" id="GO:0003961">
    <property type="term" value="F:O-acetylhomoserine aminocarboxypropyltransferase activity"/>
    <property type="evidence" value="ECO:0007669"/>
    <property type="project" value="TreeGrafter"/>
</dbReference>
<dbReference type="SUPFAM" id="SSF53383">
    <property type="entry name" value="PLP-dependent transferases"/>
    <property type="match status" value="1"/>
</dbReference>
<evidence type="ECO:0000256" key="6">
    <source>
        <dbReference type="RuleBase" id="RU362118"/>
    </source>
</evidence>
<dbReference type="GO" id="GO:0030170">
    <property type="term" value="F:pyridoxal phosphate binding"/>
    <property type="evidence" value="ECO:0007669"/>
    <property type="project" value="InterPro"/>
</dbReference>
<proteinExistence type="inferred from homology"/>
<dbReference type="InterPro" id="IPR015422">
    <property type="entry name" value="PyrdxlP-dep_Trfase_small"/>
</dbReference>
<comment type="caution">
    <text evidence="7">The sequence shown here is derived from an EMBL/GenBank/DDBJ whole genome shotgun (WGS) entry which is preliminary data.</text>
</comment>
<organism evidence="7 8">
    <name type="scientific">Aspergillus fumigatiaffinis</name>
    <dbReference type="NCBI Taxonomy" id="340414"/>
    <lineage>
        <taxon>Eukaryota</taxon>
        <taxon>Fungi</taxon>
        <taxon>Dikarya</taxon>
        <taxon>Ascomycota</taxon>
        <taxon>Pezizomycotina</taxon>
        <taxon>Eurotiomycetes</taxon>
        <taxon>Eurotiomycetidae</taxon>
        <taxon>Eurotiales</taxon>
        <taxon>Aspergillaceae</taxon>
        <taxon>Aspergillus</taxon>
        <taxon>Aspergillus subgen. Fumigati</taxon>
    </lineage>
</organism>
<evidence type="ECO:0008006" key="9">
    <source>
        <dbReference type="Google" id="ProtNLM"/>
    </source>
</evidence>
<comment type="similarity">
    <text evidence="2 6">Belongs to the trans-sulfuration enzymes family.</text>
</comment>
<dbReference type="Gene3D" id="3.90.1150.10">
    <property type="entry name" value="Aspartate Aminotransferase, domain 1"/>
    <property type="match status" value="1"/>
</dbReference>
<dbReference type="PIRSF" id="PIRSF001434">
    <property type="entry name" value="CGS"/>
    <property type="match status" value="1"/>
</dbReference>
<dbReference type="OrthoDB" id="3512640at2759"/>
<evidence type="ECO:0000256" key="4">
    <source>
        <dbReference type="ARBA" id="ARBA00022898"/>
    </source>
</evidence>
<dbReference type="GO" id="GO:0006535">
    <property type="term" value="P:cysteine biosynthetic process from serine"/>
    <property type="evidence" value="ECO:0007669"/>
    <property type="project" value="TreeGrafter"/>
</dbReference>
<evidence type="ECO:0000256" key="3">
    <source>
        <dbReference type="ARBA" id="ARBA00022679"/>
    </source>
</evidence>
<dbReference type="PANTHER" id="PTHR43797">
    <property type="entry name" value="HOMOCYSTEINE/CYSTEINE SYNTHASE"/>
    <property type="match status" value="1"/>
</dbReference>
<dbReference type="GO" id="GO:0004124">
    <property type="term" value="F:cysteine synthase activity"/>
    <property type="evidence" value="ECO:0007669"/>
    <property type="project" value="TreeGrafter"/>
</dbReference>
<protein>
    <recommendedName>
        <fullName evidence="9">O-acetylhomoserine (Thiol)-lyase</fullName>
    </recommendedName>
</protein>
<dbReference type="GO" id="GO:0071269">
    <property type="term" value="P:L-homocysteine biosynthetic process"/>
    <property type="evidence" value="ECO:0007669"/>
    <property type="project" value="TreeGrafter"/>
</dbReference>
<name>A0A8H4M7Q5_9EURO</name>
<dbReference type="Gene3D" id="3.40.640.10">
    <property type="entry name" value="Type I PLP-dependent aspartate aminotransferase-like (Major domain)"/>
    <property type="match status" value="1"/>
</dbReference>
<evidence type="ECO:0000256" key="2">
    <source>
        <dbReference type="ARBA" id="ARBA00009077"/>
    </source>
</evidence>
<keyword evidence="8" id="KW-1185">Reference proteome</keyword>
<evidence type="ECO:0000313" key="8">
    <source>
        <dbReference type="Proteomes" id="UP000653565"/>
    </source>
</evidence>
<comment type="cofactor">
    <cofactor evidence="1 6">
        <name>pyridoxal 5'-phosphate</name>
        <dbReference type="ChEBI" id="CHEBI:597326"/>
    </cofactor>
</comment>
<evidence type="ECO:0000313" key="7">
    <source>
        <dbReference type="EMBL" id="KAF4231466.1"/>
    </source>
</evidence>
<evidence type="ECO:0000256" key="1">
    <source>
        <dbReference type="ARBA" id="ARBA00001933"/>
    </source>
</evidence>
<sequence length="411" mass="44793">MRGKSLSGTFESFVIPSSDHAVRSLNGGNTNTNVYSRVSNPTVHVFEQRMAALEGGGVGVAFSSGAAAVLMVMMTLARTGSNIVCSESLHGGTYHQFKTLLPSIGIEARFIKDGYTTHDIQALIDENTKLVFAETIGNPRFTVVDFETLSTVAHTNGLPLIVDSTFAAGGYFCRPFDHGANIIIHSTTKWIAGHGTSVGGVVIDNPQIDWLKSSTRYPQFHGGRAGTGDLNLYQTYGRKAFSVFLKFEVLRDTGRVWWREPPTTCSWGWRRCLCVVSGRLPTPELLLSGSGAGQRSNGYSISDLRSTSPIRWPENTGYGTVLTFGLKGGKDAALAFVARLRLIKNTANVSDSKTIIIHHWSTTHTQLTDAERHTVGVTEDLLRLSLGIEHVSDIFEDLRQALEGEADSLRE</sequence>